<dbReference type="OrthoDB" id="2951834at2759"/>
<accession>A0A6A5UL69</accession>
<sequence>MDTPSTRPWCPDCQETCSPAKLAQIQASNLTEDEIAHRHCAKPASWQQLPVYIQTTLINKNGQMALATPQGRPRRERCTPAPNTVRRIANTPTYSTNDSTLSSFLRLPPELRIKVYNLLLISEKYIQHGICPSTLRFIFREFNRYHYPHNHLRPWIRHGLFPSILRCCKLIYQEGTSILYGENDFFVEDYGHFHLPVNIHGSISRSPYNNPLVGSWYLSKRNLALITKLHLTALCHDPFDRFQVNFGLGYGPRNQLNQLSLLPGLKEPTFEFLNVSTTEFCQLLEEAGRRGFGNLRRLLFALLCTNEFTAVETSQSKEWHCAYFKSIILALGGDSTWAGRKLFAGYGQSIYDGCTELAICNEDLEGVWESLEDETE</sequence>
<organism evidence="1 2">
    <name type="scientific">Bimuria novae-zelandiae CBS 107.79</name>
    <dbReference type="NCBI Taxonomy" id="1447943"/>
    <lineage>
        <taxon>Eukaryota</taxon>
        <taxon>Fungi</taxon>
        <taxon>Dikarya</taxon>
        <taxon>Ascomycota</taxon>
        <taxon>Pezizomycotina</taxon>
        <taxon>Dothideomycetes</taxon>
        <taxon>Pleosporomycetidae</taxon>
        <taxon>Pleosporales</taxon>
        <taxon>Massarineae</taxon>
        <taxon>Didymosphaeriaceae</taxon>
        <taxon>Bimuria</taxon>
    </lineage>
</organism>
<dbReference type="Proteomes" id="UP000800036">
    <property type="component" value="Unassembled WGS sequence"/>
</dbReference>
<keyword evidence="2" id="KW-1185">Reference proteome</keyword>
<dbReference type="PANTHER" id="PTHR42085:SF2">
    <property type="entry name" value="F-BOX DOMAIN-CONTAINING PROTEIN"/>
    <property type="match status" value="1"/>
</dbReference>
<proteinExistence type="predicted"/>
<evidence type="ECO:0000313" key="1">
    <source>
        <dbReference type="EMBL" id="KAF1965973.1"/>
    </source>
</evidence>
<dbReference type="AlphaFoldDB" id="A0A6A5UL69"/>
<protein>
    <recommendedName>
        <fullName evidence="3">F-box domain-containing protein</fullName>
    </recommendedName>
</protein>
<dbReference type="PANTHER" id="PTHR42085">
    <property type="entry name" value="F-BOX DOMAIN-CONTAINING PROTEIN"/>
    <property type="match status" value="1"/>
</dbReference>
<name>A0A6A5UL69_9PLEO</name>
<dbReference type="InterPro" id="IPR038883">
    <property type="entry name" value="AN11006-like"/>
</dbReference>
<gene>
    <name evidence="1" type="ORF">BU23DRAFT_335940</name>
</gene>
<reference evidence="1" key="1">
    <citation type="journal article" date="2020" name="Stud. Mycol.">
        <title>101 Dothideomycetes genomes: a test case for predicting lifestyles and emergence of pathogens.</title>
        <authorList>
            <person name="Haridas S."/>
            <person name="Albert R."/>
            <person name="Binder M."/>
            <person name="Bloem J."/>
            <person name="Labutti K."/>
            <person name="Salamov A."/>
            <person name="Andreopoulos B."/>
            <person name="Baker S."/>
            <person name="Barry K."/>
            <person name="Bills G."/>
            <person name="Bluhm B."/>
            <person name="Cannon C."/>
            <person name="Castanera R."/>
            <person name="Culley D."/>
            <person name="Daum C."/>
            <person name="Ezra D."/>
            <person name="Gonzalez J."/>
            <person name="Henrissat B."/>
            <person name="Kuo A."/>
            <person name="Liang C."/>
            <person name="Lipzen A."/>
            <person name="Lutzoni F."/>
            <person name="Magnuson J."/>
            <person name="Mondo S."/>
            <person name="Nolan M."/>
            <person name="Ohm R."/>
            <person name="Pangilinan J."/>
            <person name="Park H.-J."/>
            <person name="Ramirez L."/>
            <person name="Alfaro M."/>
            <person name="Sun H."/>
            <person name="Tritt A."/>
            <person name="Yoshinaga Y."/>
            <person name="Zwiers L.-H."/>
            <person name="Turgeon B."/>
            <person name="Goodwin S."/>
            <person name="Spatafora J."/>
            <person name="Crous P."/>
            <person name="Grigoriev I."/>
        </authorList>
    </citation>
    <scope>NUCLEOTIDE SEQUENCE</scope>
    <source>
        <strain evidence="1">CBS 107.79</strain>
    </source>
</reference>
<evidence type="ECO:0008006" key="3">
    <source>
        <dbReference type="Google" id="ProtNLM"/>
    </source>
</evidence>
<evidence type="ECO:0000313" key="2">
    <source>
        <dbReference type="Proteomes" id="UP000800036"/>
    </source>
</evidence>
<dbReference type="EMBL" id="ML976753">
    <property type="protein sequence ID" value="KAF1965973.1"/>
    <property type="molecule type" value="Genomic_DNA"/>
</dbReference>